<keyword evidence="5" id="KW-1185">Reference proteome</keyword>
<dbReference type="EMBL" id="SMRT01000015">
    <property type="protein sequence ID" value="TDF93837.1"/>
    <property type="molecule type" value="Genomic_DNA"/>
</dbReference>
<evidence type="ECO:0000256" key="1">
    <source>
        <dbReference type="ARBA" id="ARBA00023125"/>
    </source>
</evidence>
<dbReference type="Pfam" id="PF00496">
    <property type="entry name" value="SBP_bac_5"/>
    <property type="match status" value="1"/>
</dbReference>
<reference evidence="4 5" key="1">
    <citation type="submission" date="2019-03" db="EMBL/GenBank/DDBJ databases">
        <title>This is whole genome sequence of Paenibacillus sp MS74 strain.</title>
        <authorList>
            <person name="Trinh H.N."/>
        </authorList>
    </citation>
    <scope>NUCLEOTIDE SEQUENCE [LARGE SCALE GENOMIC DNA]</scope>
    <source>
        <strain evidence="4 5">MS74</strain>
    </source>
</reference>
<dbReference type="Proteomes" id="UP000295636">
    <property type="component" value="Unassembled WGS sequence"/>
</dbReference>
<dbReference type="GO" id="GO:1904680">
    <property type="term" value="F:peptide transmembrane transporter activity"/>
    <property type="evidence" value="ECO:0007669"/>
    <property type="project" value="TreeGrafter"/>
</dbReference>
<dbReference type="PANTHER" id="PTHR30290:SF72">
    <property type="entry name" value="HTH-TYPE TRANSCRIPTIONAL REGULATOR SGRR"/>
    <property type="match status" value="1"/>
</dbReference>
<feature type="domain" description="Transcriptional regulator SgrR N-terminal HTH" evidence="3">
    <location>
        <begin position="3"/>
        <end position="104"/>
    </location>
</feature>
<sequence length="615" mass="70644">MQLLEHYARLYSELKQGRPHLQRREEIEVTVSRIAACLFCTERNAKLLIRAMRERGWIAWSPGRGRGNQSRLTLLAEPDELLLEQASVRLADNRIQETVALLDTAWLTAQGRERLLLALQQSFGYVRMAAGAGTQGRQQHIMRFPSYRLPGLLDPAYAMRRTELHFIRQLFDTLIEYDSDRERYAPGLAHHWETDRHAEVWRFYLQKHVRFHHDAPFTAEDVKYTLDRLRSSSCPSPYRELYSGIREVMPIDEHIVDIRLFAGQRHMPALLASTAASIIPHERAHASALESSLPLGTGPFRLTYRDERQLVLESNPFYYRRPAHVDRIEMWYIPEVYEEQFARSGEPDQEGEGMNFKHYGATPEDRQTWELAASTDRGCKYVLLNRAAGGLLEQPGLRRIVSRVIRANDAAKRLGGNRGELADCFINGLSGFAAPEPDAALDPPSESNGAAAPDSPLLRLVTYAGAGHERDADWLRQALEAHRIRLEIRLVPYEQLSDPAVLSQADLLLLEQPVDADAEWTMRAILGSGQCPLRHCLPADRLPELDRRLAELADVPSRETRLRELVRLERELLDQTVILWYRWRQTASFPPQLRDVRISAFGWVDYKRMWFAHDT</sequence>
<evidence type="ECO:0000313" key="5">
    <source>
        <dbReference type="Proteomes" id="UP000295636"/>
    </source>
</evidence>
<dbReference type="GO" id="GO:0003677">
    <property type="term" value="F:DNA binding"/>
    <property type="evidence" value="ECO:0007669"/>
    <property type="project" value="UniProtKB-KW"/>
</dbReference>
<dbReference type="Pfam" id="PF12793">
    <property type="entry name" value="SgrR_N"/>
    <property type="match status" value="1"/>
</dbReference>
<dbReference type="OrthoDB" id="5894719at2"/>
<accession>A0A4R5KHI8</accession>
<dbReference type="InterPro" id="IPR039424">
    <property type="entry name" value="SBP_5"/>
</dbReference>
<gene>
    <name evidence="4" type="ORF">E1757_25990</name>
</gene>
<dbReference type="Gene3D" id="3.90.76.10">
    <property type="entry name" value="Dipeptide-binding Protein, Domain 1"/>
    <property type="match status" value="1"/>
</dbReference>
<dbReference type="Gene3D" id="3.10.105.10">
    <property type="entry name" value="Dipeptide-binding Protein, Domain 3"/>
    <property type="match status" value="1"/>
</dbReference>
<evidence type="ECO:0000259" key="2">
    <source>
        <dbReference type="Pfam" id="PF00496"/>
    </source>
</evidence>
<dbReference type="AlphaFoldDB" id="A0A4R5KHI8"/>
<dbReference type="InterPro" id="IPR000914">
    <property type="entry name" value="SBP_5_dom"/>
</dbReference>
<name>A0A4R5KHI8_9BACL</name>
<protein>
    <recommendedName>
        <fullName evidence="6">SgrR family transcriptional regulator</fullName>
    </recommendedName>
</protein>
<evidence type="ECO:0000259" key="3">
    <source>
        <dbReference type="Pfam" id="PF12793"/>
    </source>
</evidence>
<dbReference type="InterPro" id="IPR025370">
    <property type="entry name" value="SgrR_HTH_N"/>
</dbReference>
<organism evidence="4 5">
    <name type="scientific">Paenibacillus piri</name>
    <dbReference type="NCBI Taxonomy" id="2547395"/>
    <lineage>
        <taxon>Bacteria</taxon>
        <taxon>Bacillati</taxon>
        <taxon>Bacillota</taxon>
        <taxon>Bacilli</taxon>
        <taxon>Bacillales</taxon>
        <taxon>Paenibacillaceae</taxon>
        <taxon>Paenibacillus</taxon>
    </lineage>
</organism>
<dbReference type="GO" id="GO:0015833">
    <property type="term" value="P:peptide transport"/>
    <property type="evidence" value="ECO:0007669"/>
    <property type="project" value="TreeGrafter"/>
</dbReference>
<proteinExistence type="predicted"/>
<evidence type="ECO:0000313" key="4">
    <source>
        <dbReference type="EMBL" id="TDF93837.1"/>
    </source>
</evidence>
<dbReference type="Gene3D" id="3.40.190.10">
    <property type="entry name" value="Periplasmic binding protein-like II"/>
    <property type="match status" value="1"/>
</dbReference>
<dbReference type="PANTHER" id="PTHR30290">
    <property type="entry name" value="PERIPLASMIC BINDING COMPONENT OF ABC TRANSPORTER"/>
    <property type="match status" value="1"/>
</dbReference>
<feature type="domain" description="Solute-binding protein family 5" evidence="2">
    <location>
        <begin position="184"/>
        <end position="495"/>
    </location>
</feature>
<comment type="caution">
    <text evidence="4">The sequence shown here is derived from an EMBL/GenBank/DDBJ whole genome shotgun (WGS) entry which is preliminary data.</text>
</comment>
<dbReference type="RefSeq" id="WP_133233670.1">
    <property type="nucleotide sequence ID" value="NZ_SMRT01000015.1"/>
</dbReference>
<keyword evidence="1" id="KW-0238">DNA-binding</keyword>
<dbReference type="SUPFAM" id="SSF53850">
    <property type="entry name" value="Periplasmic binding protein-like II"/>
    <property type="match status" value="1"/>
</dbReference>
<evidence type="ECO:0008006" key="6">
    <source>
        <dbReference type="Google" id="ProtNLM"/>
    </source>
</evidence>